<dbReference type="HOGENOM" id="CLU_107568_0_0_9"/>
<name>C4GAU3_9FIRM</name>
<gene>
    <name evidence="2" type="ORF">GCWU000342_01044</name>
</gene>
<dbReference type="STRING" id="626523.GCWU000342_01044"/>
<feature type="domain" description="DUF4145" evidence="1">
    <location>
        <begin position="116"/>
        <end position="191"/>
    </location>
</feature>
<dbReference type="eggNOG" id="ENOG50317ST">
    <property type="taxonomic scope" value="Bacteria"/>
</dbReference>
<reference evidence="2" key="1">
    <citation type="submission" date="2009-04" db="EMBL/GenBank/DDBJ databases">
        <authorList>
            <person name="Weinstock G."/>
            <person name="Sodergren E."/>
            <person name="Clifton S."/>
            <person name="Fulton L."/>
            <person name="Fulton B."/>
            <person name="Courtney L."/>
            <person name="Fronick C."/>
            <person name="Harrison M."/>
            <person name="Strong C."/>
            <person name="Farmer C."/>
            <person name="Delahaunty K."/>
            <person name="Markovic C."/>
            <person name="Hall O."/>
            <person name="Minx P."/>
            <person name="Tomlinson C."/>
            <person name="Mitreva M."/>
            <person name="Nelson J."/>
            <person name="Hou S."/>
            <person name="Wollam A."/>
            <person name="Pepin K.H."/>
            <person name="Johnson M."/>
            <person name="Bhonagiri V."/>
            <person name="Nash W.E."/>
            <person name="Warren W."/>
            <person name="Chinwalla A."/>
            <person name="Mardis E.R."/>
            <person name="Wilson R.K."/>
        </authorList>
    </citation>
    <scope>NUCLEOTIDE SEQUENCE [LARGE SCALE GENOMIC DNA]</scope>
    <source>
        <strain evidence="2">DSM 14600</strain>
    </source>
</reference>
<dbReference type="AlphaFoldDB" id="C4GAU3"/>
<protein>
    <recommendedName>
        <fullName evidence="1">DUF4145 domain-containing protein</fullName>
    </recommendedName>
</protein>
<keyword evidence="3" id="KW-1185">Reference proteome</keyword>
<evidence type="ECO:0000313" key="2">
    <source>
        <dbReference type="EMBL" id="EEP28236.1"/>
    </source>
</evidence>
<dbReference type="EMBL" id="ACIP02000002">
    <property type="protein sequence ID" value="EEP28236.1"/>
    <property type="molecule type" value="Genomic_DNA"/>
</dbReference>
<dbReference type="InterPro" id="IPR025285">
    <property type="entry name" value="DUF4145"/>
</dbReference>
<proteinExistence type="predicted"/>
<dbReference type="RefSeq" id="WP_006906055.1">
    <property type="nucleotide sequence ID" value="NZ_GG665866.1"/>
</dbReference>
<dbReference type="Proteomes" id="UP000003494">
    <property type="component" value="Unassembled WGS sequence"/>
</dbReference>
<accession>C4GAU3</accession>
<comment type="caution">
    <text evidence="2">The sequence shown here is derived from an EMBL/GenBank/DDBJ whole genome shotgun (WGS) entry which is preliminary data.</text>
</comment>
<evidence type="ECO:0000313" key="3">
    <source>
        <dbReference type="Proteomes" id="UP000003494"/>
    </source>
</evidence>
<organism evidence="2 3">
    <name type="scientific">Shuttleworthella satelles DSM 14600</name>
    <dbReference type="NCBI Taxonomy" id="626523"/>
    <lineage>
        <taxon>Bacteria</taxon>
        <taxon>Bacillati</taxon>
        <taxon>Bacillota</taxon>
        <taxon>Clostridia</taxon>
        <taxon>Lachnospirales</taxon>
        <taxon>Lachnospiraceae</taxon>
        <taxon>Shuttleworthella</taxon>
    </lineage>
</organism>
<evidence type="ECO:0000259" key="1">
    <source>
        <dbReference type="Pfam" id="PF13643"/>
    </source>
</evidence>
<dbReference type="Pfam" id="PF13643">
    <property type="entry name" value="DUF4145"/>
    <property type="match status" value="1"/>
</dbReference>
<sequence length="221" mass="25118">MNFISKPANYFYDGFSFDYEKPATCPYCGIGTDAQLRDSHYSYVEDGYLLTAVGTCTACNKAFMFGSFHKDDDSGVAKNVFIYPSVTYEKFQNESISKFSPRFIDVYNQSLQAEFNGAIDIAAIGFRTSLEILIKDFAINVLDDDSSKVSELKLMGSISEYLSEDLAKSADVIRILGNDYTHYQKKYPDMDFVILKKYMEIFVKQVEVDYMIKNPPVARKS</sequence>